<dbReference type="Gene3D" id="3.30.1050.10">
    <property type="entry name" value="SCP2 sterol-binding domain"/>
    <property type="match status" value="1"/>
</dbReference>
<dbReference type="PANTHER" id="PTHR37817">
    <property type="entry name" value="N-ACETYLTRANSFERASE EIS"/>
    <property type="match status" value="1"/>
</dbReference>
<dbReference type="Pfam" id="PF17668">
    <property type="entry name" value="Acetyltransf_17"/>
    <property type="match status" value="1"/>
</dbReference>
<dbReference type="InterPro" id="IPR036527">
    <property type="entry name" value="SCP2_sterol-bd_dom_sf"/>
</dbReference>
<dbReference type="InterPro" id="IPR041380">
    <property type="entry name" value="Acetyltransf_17"/>
</dbReference>
<dbReference type="SUPFAM" id="SSF55718">
    <property type="entry name" value="SCP-like"/>
    <property type="match status" value="1"/>
</dbReference>
<sequence length="403" mass="42966">MPAPRTPERVTRRLTADDFHDSLRLGIEAFGRLPEGAPAPTPEGFPRPGRHMWGTFEDGELVARVVGNEFRSWFRGAEVPTCGVAGVTVVAERRGNGFLRALFTAMLDDAADRGEVISTLFPTAPGIYRRLGYEIVSSYDTVSVPTALLATVAEPAGVTTRRARLEDVPAVRSTYDAWAAVQVGPLTRRTAAFPATDAELLADVTGITLAEDADGRPVGYAMWNRGRGYDSSASIDVEDLVALSPDAARALWRVLGSFASVTGSVRVRSSGSDATRLVLPFGQWDVVERHPYMLRVHDVAAALDALPLTGPAAVEFRVHGDVLGSMDGGYQLRVADGRSRCERVDVAADAVALSPQGLALLYAGAESCANLRLAGYLCGGSPADDAVLDALLGSGQPHIRDYF</sequence>
<evidence type="ECO:0000313" key="2">
    <source>
        <dbReference type="EMBL" id="GAA2137345.1"/>
    </source>
</evidence>
<dbReference type="SUPFAM" id="SSF55729">
    <property type="entry name" value="Acyl-CoA N-acyltransferases (Nat)"/>
    <property type="match status" value="1"/>
</dbReference>
<comment type="caution">
    <text evidence="2">The sequence shown here is derived from an EMBL/GenBank/DDBJ whole genome shotgun (WGS) entry which is preliminary data.</text>
</comment>
<dbReference type="InterPro" id="IPR000182">
    <property type="entry name" value="GNAT_dom"/>
</dbReference>
<protein>
    <recommendedName>
        <fullName evidence="1">N-acetyltransferase domain-containing protein</fullName>
    </recommendedName>
</protein>
<dbReference type="Pfam" id="PF13527">
    <property type="entry name" value="Acetyltransf_9"/>
    <property type="match status" value="1"/>
</dbReference>
<feature type="domain" description="N-acetyltransferase" evidence="1">
    <location>
        <begin position="9"/>
        <end position="151"/>
    </location>
</feature>
<dbReference type="InterPro" id="IPR051554">
    <property type="entry name" value="Acetyltransferase_Eis"/>
</dbReference>
<reference evidence="3" key="1">
    <citation type="journal article" date="2019" name="Int. J. Syst. Evol. Microbiol.">
        <title>The Global Catalogue of Microorganisms (GCM) 10K type strain sequencing project: providing services to taxonomists for standard genome sequencing and annotation.</title>
        <authorList>
            <consortium name="The Broad Institute Genomics Platform"/>
            <consortium name="The Broad Institute Genome Sequencing Center for Infectious Disease"/>
            <person name="Wu L."/>
            <person name="Ma J."/>
        </authorList>
    </citation>
    <scope>NUCLEOTIDE SEQUENCE [LARGE SCALE GENOMIC DNA]</scope>
    <source>
        <strain evidence="3">JCM 16022</strain>
    </source>
</reference>
<keyword evidence="3" id="KW-1185">Reference proteome</keyword>
<organism evidence="2 3">
    <name type="scientific">Nocardioides koreensis</name>
    <dbReference type="NCBI Taxonomy" id="433651"/>
    <lineage>
        <taxon>Bacteria</taxon>
        <taxon>Bacillati</taxon>
        <taxon>Actinomycetota</taxon>
        <taxon>Actinomycetes</taxon>
        <taxon>Propionibacteriales</taxon>
        <taxon>Nocardioidaceae</taxon>
        <taxon>Nocardioides</taxon>
    </lineage>
</organism>
<evidence type="ECO:0000313" key="3">
    <source>
        <dbReference type="Proteomes" id="UP001501771"/>
    </source>
</evidence>
<dbReference type="InterPro" id="IPR016181">
    <property type="entry name" value="Acyl_CoA_acyltransferase"/>
</dbReference>
<gene>
    <name evidence="2" type="ORF">GCM10009844_04310</name>
</gene>
<dbReference type="Gene3D" id="3.40.630.30">
    <property type="match status" value="2"/>
</dbReference>
<name>A0ABP5KYG6_9ACTN</name>
<dbReference type="Pfam" id="PF13530">
    <property type="entry name" value="SCP2_2"/>
    <property type="match status" value="1"/>
</dbReference>
<accession>A0ABP5KYG6</accession>
<dbReference type="InterPro" id="IPR025559">
    <property type="entry name" value="Eis_dom"/>
</dbReference>
<proteinExistence type="predicted"/>
<dbReference type="RefSeq" id="WP_344146862.1">
    <property type="nucleotide sequence ID" value="NZ_BAAAQR010000001.1"/>
</dbReference>
<dbReference type="PANTHER" id="PTHR37817:SF1">
    <property type="entry name" value="N-ACETYLTRANSFERASE EIS"/>
    <property type="match status" value="1"/>
</dbReference>
<evidence type="ECO:0000259" key="1">
    <source>
        <dbReference type="PROSITE" id="PS51186"/>
    </source>
</evidence>
<dbReference type="Proteomes" id="UP001501771">
    <property type="component" value="Unassembled WGS sequence"/>
</dbReference>
<dbReference type="EMBL" id="BAAAQR010000001">
    <property type="protein sequence ID" value="GAA2137345.1"/>
    <property type="molecule type" value="Genomic_DNA"/>
</dbReference>
<dbReference type="PROSITE" id="PS51186">
    <property type="entry name" value="GNAT"/>
    <property type="match status" value="1"/>
</dbReference>